<dbReference type="Gene3D" id="3.30.70.270">
    <property type="match status" value="1"/>
</dbReference>
<dbReference type="SUPFAM" id="SSF52172">
    <property type="entry name" value="CheY-like"/>
    <property type="match status" value="1"/>
</dbReference>
<dbReference type="InterPro" id="IPR050706">
    <property type="entry name" value="Cyclic-di-GMP_PDE-like"/>
</dbReference>
<dbReference type="Pfam" id="PF00072">
    <property type="entry name" value="Response_reg"/>
    <property type="match status" value="1"/>
</dbReference>
<dbReference type="Gene3D" id="3.40.50.2300">
    <property type="match status" value="1"/>
</dbReference>
<dbReference type="PANTHER" id="PTHR33121:SF70">
    <property type="entry name" value="SIGNALING PROTEIN YKOW"/>
    <property type="match status" value="1"/>
</dbReference>
<dbReference type="EMBL" id="JAHHHV010000086">
    <property type="protein sequence ID" value="MBW4468245.1"/>
    <property type="molecule type" value="Genomic_DNA"/>
</dbReference>
<dbReference type="InterPro" id="IPR035919">
    <property type="entry name" value="EAL_sf"/>
</dbReference>
<dbReference type="PROSITE" id="PS50887">
    <property type="entry name" value="GGDEF"/>
    <property type="match status" value="1"/>
</dbReference>
<keyword evidence="1" id="KW-0597">Phosphoprotein</keyword>
<evidence type="ECO:0000313" key="7">
    <source>
        <dbReference type="Proteomes" id="UP000707356"/>
    </source>
</evidence>
<evidence type="ECO:0000256" key="2">
    <source>
        <dbReference type="SAM" id="Coils"/>
    </source>
</evidence>
<dbReference type="InterPro" id="IPR001789">
    <property type="entry name" value="Sig_transdc_resp-reg_receiver"/>
</dbReference>
<dbReference type="PANTHER" id="PTHR33121">
    <property type="entry name" value="CYCLIC DI-GMP PHOSPHODIESTERASE PDEF"/>
    <property type="match status" value="1"/>
</dbReference>
<proteinExistence type="predicted"/>
<dbReference type="GO" id="GO:0000160">
    <property type="term" value="P:phosphorelay signal transduction system"/>
    <property type="evidence" value="ECO:0007669"/>
    <property type="project" value="InterPro"/>
</dbReference>
<feature type="domain" description="Response regulatory" evidence="3">
    <location>
        <begin position="5"/>
        <end position="129"/>
    </location>
</feature>
<feature type="domain" description="EAL" evidence="4">
    <location>
        <begin position="333"/>
        <end position="588"/>
    </location>
</feature>
<dbReference type="NCBIfam" id="TIGR00254">
    <property type="entry name" value="GGDEF"/>
    <property type="match status" value="1"/>
</dbReference>
<dbReference type="SMART" id="SM00267">
    <property type="entry name" value="GGDEF"/>
    <property type="match status" value="1"/>
</dbReference>
<dbReference type="CDD" id="cd01949">
    <property type="entry name" value="GGDEF"/>
    <property type="match status" value="1"/>
</dbReference>
<dbReference type="SMART" id="SM00052">
    <property type="entry name" value="EAL"/>
    <property type="match status" value="1"/>
</dbReference>
<dbReference type="GO" id="GO:0071111">
    <property type="term" value="F:cyclic-guanylate-specific phosphodiesterase activity"/>
    <property type="evidence" value="ECO:0007669"/>
    <property type="project" value="InterPro"/>
</dbReference>
<evidence type="ECO:0000313" key="6">
    <source>
        <dbReference type="EMBL" id="MBW4468245.1"/>
    </source>
</evidence>
<dbReference type="InterPro" id="IPR029787">
    <property type="entry name" value="Nucleotide_cyclase"/>
</dbReference>
<evidence type="ECO:0000259" key="5">
    <source>
        <dbReference type="PROSITE" id="PS50887"/>
    </source>
</evidence>
<organism evidence="6 7">
    <name type="scientific">Pegethrix bostrychoides GSE-TBD4-15B</name>
    <dbReference type="NCBI Taxonomy" id="2839662"/>
    <lineage>
        <taxon>Bacteria</taxon>
        <taxon>Bacillati</taxon>
        <taxon>Cyanobacteriota</taxon>
        <taxon>Cyanophyceae</taxon>
        <taxon>Oculatellales</taxon>
        <taxon>Oculatellaceae</taxon>
        <taxon>Pegethrix</taxon>
    </lineage>
</organism>
<protein>
    <submittedName>
        <fullName evidence="6">EAL domain-containing protein</fullName>
    </submittedName>
</protein>
<dbReference type="InterPro" id="IPR000160">
    <property type="entry name" value="GGDEF_dom"/>
</dbReference>
<gene>
    <name evidence="6" type="ORF">KME07_22695</name>
</gene>
<dbReference type="InterPro" id="IPR001633">
    <property type="entry name" value="EAL_dom"/>
</dbReference>
<feature type="domain" description="GGDEF" evidence="5">
    <location>
        <begin position="189"/>
        <end position="324"/>
    </location>
</feature>
<name>A0A951PFT9_9CYAN</name>
<keyword evidence="2" id="KW-0175">Coiled coil</keyword>
<sequence length="596" mass="67028">MPPVKILVVDDEIELQRLIRQRFRKRIQAQELDFLFALNGVEALRLLQETAQINHAPVDIVLTDLNMPQMDGLTFINRLSEIDETLKAVVISAYADITKIREAMNQGAFDFLTKPIDFQDLEITLQKTLETVRQARARQQQIQETQAALFKIAYCDPLTGLSNRARFIQQIGQLLQPQPSVAKSAAPAPGCAVLFIDLDRFKRVNDSLGSAIGDLLLQQVAARLQACLLAADPIAQAARLGSDEFAILMPRASEGDAIELAQRVQQQMTQPFTLEGLEIFSQASIGITLAGSNGLRPEDLLRDADVAMRTAKAQGMGHYAVFDPRMQLQLRESLLLETDLRWAIDRAELSLHYQPILTATGQLYSFEVLLRWQHSTRGQIAPAQFMPIAEETQLILPVSSWIVETACRQLHLWHQRPAYADLKLNLNFSAVQLQQPQIVEQIREILEATGLEGRYLNIEITENYLLENILARIETLRRLKSLGIQICIDDFGTGYSSLGRLHQFPIDILKIDRSFIHRIDANPGRNIETARMVMTLASSFGMTVIAEGVETAAQLQKLQEIGCNLFQGFLISHPLSGRTASLFMEQRTLEQRNYPL</sequence>
<dbReference type="Pfam" id="PF00990">
    <property type="entry name" value="GGDEF"/>
    <property type="match status" value="1"/>
</dbReference>
<dbReference type="SUPFAM" id="SSF141868">
    <property type="entry name" value="EAL domain-like"/>
    <property type="match status" value="1"/>
</dbReference>
<dbReference type="Proteomes" id="UP000707356">
    <property type="component" value="Unassembled WGS sequence"/>
</dbReference>
<dbReference type="InterPro" id="IPR043128">
    <property type="entry name" value="Rev_trsase/Diguanyl_cyclase"/>
</dbReference>
<dbReference type="SMART" id="SM00448">
    <property type="entry name" value="REC"/>
    <property type="match status" value="1"/>
</dbReference>
<evidence type="ECO:0000256" key="1">
    <source>
        <dbReference type="PROSITE-ProRule" id="PRU00169"/>
    </source>
</evidence>
<reference evidence="6" key="1">
    <citation type="submission" date="2021-05" db="EMBL/GenBank/DDBJ databases">
        <authorList>
            <person name="Pietrasiak N."/>
            <person name="Ward R."/>
            <person name="Stajich J.E."/>
            <person name="Kurbessoian T."/>
        </authorList>
    </citation>
    <scope>NUCLEOTIDE SEQUENCE</scope>
    <source>
        <strain evidence="6">GSE-TBD4-15B</strain>
    </source>
</reference>
<accession>A0A951PFT9</accession>
<evidence type="ECO:0000259" key="3">
    <source>
        <dbReference type="PROSITE" id="PS50110"/>
    </source>
</evidence>
<comment type="caution">
    <text evidence="6">The sequence shown here is derived from an EMBL/GenBank/DDBJ whole genome shotgun (WGS) entry which is preliminary data.</text>
</comment>
<dbReference type="AlphaFoldDB" id="A0A951PFT9"/>
<feature type="coiled-coil region" evidence="2">
    <location>
        <begin position="118"/>
        <end position="145"/>
    </location>
</feature>
<feature type="modified residue" description="4-aspartylphosphate" evidence="1">
    <location>
        <position position="64"/>
    </location>
</feature>
<dbReference type="SUPFAM" id="SSF55073">
    <property type="entry name" value="Nucleotide cyclase"/>
    <property type="match status" value="1"/>
</dbReference>
<dbReference type="Gene3D" id="3.20.20.450">
    <property type="entry name" value="EAL domain"/>
    <property type="match status" value="1"/>
</dbReference>
<dbReference type="Pfam" id="PF00563">
    <property type="entry name" value="EAL"/>
    <property type="match status" value="1"/>
</dbReference>
<dbReference type="PROSITE" id="PS50110">
    <property type="entry name" value="RESPONSE_REGULATORY"/>
    <property type="match status" value="1"/>
</dbReference>
<dbReference type="InterPro" id="IPR011006">
    <property type="entry name" value="CheY-like_superfamily"/>
</dbReference>
<evidence type="ECO:0000259" key="4">
    <source>
        <dbReference type="PROSITE" id="PS50883"/>
    </source>
</evidence>
<dbReference type="CDD" id="cd17536">
    <property type="entry name" value="REC_YesN-like"/>
    <property type="match status" value="1"/>
</dbReference>
<dbReference type="CDD" id="cd01948">
    <property type="entry name" value="EAL"/>
    <property type="match status" value="1"/>
</dbReference>
<dbReference type="PROSITE" id="PS50883">
    <property type="entry name" value="EAL"/>
    <property type="match status" value="1"/>
</dbReference>
<reference evidence="6" key="2">
    <citation type="journal article" date="2022" name="Microbiol. Resour. Announc.">
        <title>Metagenome Sequencing to Explore Phylogenomics of Terrestrial Cyanobacteria.</title>
        <authorList>
            <person name="Ward R.D."/>
            <person name="Stajich J.E."/>
            <person name="Johansen J.R."/>
            <person name="Huntemann M."/>
            <person name="Clum A."/>
            <person name="Foster B."/>
            <person name="Foster B."/>
            <person name="Roux S."/>
            <person name="Palaniappan K."/>
            <person name="Varghese N."/>
            <person name="Mukherjee S."/>
            <person name="Reddy T.B.K."/>
            <person name="Daum C."/>
            <person name="Copeland A."/>
            <person name="Chen I.A."/>
            <person name="Ivanova N.N."/>
            <person name="Kyrpides N.C."/>
            <person name="Shapiro N."/>
            <person name="Eloe-Fadrosh E.A."/>
            <person name="Pietrasiak N."/>
        </authorList>
    </citation>
    <scope>NUCLEOTIDE SEQUENCE</scope>
    <source>
        <strain evidence="6">GSE-TBD4-15B</strain>
    </source>
</reference>